<dbReference type="AlphaFoldDB" id="A0A9Q0NCK7"/>
<gene>
    <name evidence="11" type="primary">trmt10c_1</name>
    <name evidence="11" type="ORF">Bhyg_02244</name>
</gene>
<dbReference type="GO" id="GO:0032259">
    <property type="term" value="P:methylation"/>
    <property type="evidence" value="ECO:0007669"/>
    <property type="project" value="UniProtKB-KW"/>
</dbReference>
<keyword evidence="12" id="KW-1185">Reference proteome</keyword>
<accession>A0A9Q0NCK7</accession>
<dbReference type="GO" id="GO:0070131">
    <property type="term" value="P:positive regulation of mitochondrial translation"/>
    <property type="evidence" value="ECO:0007669"/>
    <property type="project" value="TreeGrafter"/>
</dbReference>
<evidence type="ECO:0000259" key="10">
    <source>
        <dbReference type="PROSITE" id="PS51675"/>
    </source>
</evidence>
<organism evidence="11 12">
    <name type="scientific">Pseudolycoriella hygida</name>
    <dbReference type="NCBI Taxonomy" id="35572"/>
    <lineage>
        <taxon>Eukaryota</taxon>
        <taxon>Metazoa</taxon>
        <taxon>Ecdysozoa</taxon>
        <taxon>Arthropoda</taxon>
        <taxon>Hexapoda</taxon>
        <taxon>Insecta</taxon>
        <taxon>Pterygota</taxon>
        <taxon>Neoptera</taxon>
        <taxon>Endopterygota</taxon>
        <taxon>Diptera</taxon>
        <taxon>Nematocera</taxon>
        <taxon>Sciaroidea</taxon>
        <taxon>Sciaridae</taxon>
        <taxon>Pseudolycoriella</taxon>
    </lineage>
</organism>
<dbReference type="GO" id="GO:0000049">
    <property type="term" value="F:tRNA binding"/>
    <property type="evidence" value="ECO:0007669"/>
    <property type="project" value="TreeGrafter"/>
</dbReference>
<dbReference type="PROSITE" id="PS51675">
    <property type="entry name" value="SAM_MT_TRM10"/>
    <property type="match status" value="1"/>
</dbReference>
<evidence type="ECO:0000256" key="2">
    <source>
        <dbReference type="ARBA" id="ARBA00022603"/>
    </source>
</evidence>
<dbReference type="InterPro" id="IPR038459">
    <property type="entry name" value="MT_TRM10-typ_sf"/>
</dbReference>
<keyword evidence="8" id="KW-0496">Mitochondrion</keyword>
<comment type="caution">
    <text evidence="11">The sequence shown here is derived from an EMBL/GenBank/DDBJ whole genome shotgun (WGS) entry which is preliminary data.</text>
</comment>
<dbReference type="InterPro" id="IPR028564">
    <property type="entry name" value="MT_TRM10-typ"/>
</dbReference>
<dbReference type="PANTHER" id="PTHR13563:SF5">
    <property type="entry name" value="TRNA METHYLTRANSFERASE 10 HOMOLOG C"/>
    <property type="match status" value="1"/>
</dbReference>
<evidence type="ECO:0000256" key="8">
    <source>
        <dbReference type="ARBA" id="ARBA00023128"/>
    </source>
</evidence>
<name>A0A9Q0NCK7_9DIPT</name>
<protein>
    <recommendedName>
        <fullName evidence="9">RNA (guanine-9-)-methyltransferase domain-containing protein 1</fullName>
    </recommendedName>
</protein>
<evidence type="ECO:0000256" key="6">
    <source>
        <dbReference type="ARBA" id="ARBA00022946"/>
    </source>
</evidence>
<keyword evidence="4" id="KW-0949">S-adenosyl-L-methionine</keyword>
<evidence type="ECO:0000256" key="4">
    <source>
        <dbReference type="ARBA" id="ARBA00022691"/>
    </source>
</evidence>
<dbReference type="CDD" id="cd18102">
    <property type="entry name" value="Trm10_MRRP1"/>
    <property type="match status" value="1"/>
</dbReference>
<proteinExistence type="predicted"/>
<evidence type="ECO:0000313" key="11">
    <source>
        <dbReference type="EMBL" id="KAJ6647026.1"/>
    </source>
</evidence>
<sequence>MILSKSFSVLYKSFCSSLRLATLKVSSVFQSVNSRYSTGLTKLHDEPGTNNPMDDEEDKKMKLIKLEMSRIHQRGGRAPDFDFVKKYQWDQVITLESTSARRKFYAYLFASQKRRENKVLKQQMNRKAREAGSCELSKKHINYSLGHTTFFLRIGRSTVNLFRNNRLRQAMKFGEKLIFDCSYDDHMTLKEAKNAAEQLALSFATNRKNREPFDLHFCNVNFNSQTMQHLERIFPGVRSEKLPLNLHEGSYLELFPHSQLVYLTPHCKEELTEYDPNKIYIIGAMVDKSNADPLSLAKAKKFNLEVARLPLEKYFQWSDGSRKALTLNQMTNIMLDLKKTQNFEIALQHVPKRKIRR</sequence>
<dbReference type="Proteomes" id="UP001151699">
    <property type="component" value="Chromosome A"/>
</dbReference>
<reference evidence="11" key="1">
    <citation type="submission" date="2022-07" db="EMBL/GenBank/DDBJ databases">
        <authorList>
            <person name="Trinca V."/>
            <person name="Uliana J.V.C."/>
            <person name="Torres T.T."/>
            <person name="Ward R.J."/>
            <person name="Monesi N."/>
        </authorList>
    </citation>
    <scope>NUCLEOTIDE SEQUENCE</scope>
    <source>
        <strain evidence="11">HSMRA1968</strain>
        <tissue evidence="11">Whole embryos</tissue>
    </source>
</reference>
<dbReference type="OrthoDB" id="9976048at2759"/>
<keyword evidence="6" id="KW-0809">Transit peptide</keyword>
<evidence type="ECO:0000256" key="7">
    <source>
        <dbReference type="ARBA" id="ARBA00023054"/>
    </source>
</evidence>
<evidence type="ECO:0000256" key="5">
    <source>
        <dbReference type="ARBA" id="ARBA00022694"/>
    </source>
</evidence>
<dbReference type="GO" id="GO:0097745">
    <property type="term" value="P:mitochondrial tRNA 5'-end processing"/>
    <property type="evidence" value="ECO:0007669"/>
    <property type="project" value="TreeGrafter"/>
</dbReference>
<dbReference type="PANTHER" id="PTHR13563">
    <property type="entry name" value="TRNA (GUANINE-9-) METHYLTRANSFERASE"/>
    <property type="match status" value="1"/>
</dbReference>
<dbReference type="GO" id="GO:0005739">
    <property type="term" value="C:mitochondrion"/>
    <property type="evidence" value="ECO:0007669"/>
    <property type="project" value="UniProtKB-SubCell"/>
</dbReference>
<dbReference type="InterPro" id="IPR025812">
    <property type="entry name" value="Trm10_C_MTase_dom"/>
</dbReference>
<dbReference type="EMBL" id="WJQU01000001">
    <property type="protein sequence ID" value="KAJ6647026.1"/>
    <property type="molecule type" value="Genomic_DNA"/>
</dbReference>
<evidence type="ECO:0000256" key="9">
    <source>
        <dbReference type="ARBA" id="ARBA00029803"/>
    </source>
</evidence>
<evidence type="ECO:0000256" key="3">
    <source>
        <dbReference type="ARBA" id="ARBA00022679"/>
    </source>
</evidence>
<comment type="subcellular location">
    <subcellularLocation>
        <location evidence="1">Mitochondrion</location>
    </subcellularLocation>
</comment>
<dbReference type="GO" id="GO:0008168">
    <property type="term" value="F:methyltransferase activity"/>
    <property type="evidence" value="ECO:0007669"/>
    <property type="project" value="UniProtKB-KW"/>
</dbReference>
<dbReference type="GO" id="GO:0005654">
    <property type="term" value="C:nucleoplasm"/>
    <property type="evidence" value="ECO:0007669"/>
    <property type="project" value="TreeGrafter"/>
</dbReference>
<feature type="domain" description="SAM-dependent MTase TRM10-type" evidence="10">
    <location>
        <begin position="163"/>
        <end position="357"/>
    </location>
</feature>
<keyword evidence="7" id="KW-0175">Coiled coil</keyword>
<evidence type="ECO:0000313" key="12">
    <source>
        <dbReference type="Proteomes" id="UP001151699"/>
    </source>
</evidence>
<dbReference type="InterPro" id="IPR007356">
    <property type="entry name" value="tRNA_m1G_MeTrfase_euk"/>
</dbReference>
<dbReference type="FunFam" id="3.40.1280.30:FF:000003">
    <property type="entry name" value="tRNA methyltransferase 10C, mitochondrial RNase P subunit"/>
    <property type="match status" value="1"/>
</dbReference>
<keyword evidence="2" id="KW-0489">Methyltransferase</keyword>
<dbReference type="Gene3D" id="3.40.1280.30">
    <property type="match status" value="1"/>
</dbReference>
<evidence type="ECO:0000256" key="1">
    <source>
        <dbReference type="ARBA" id="ARBA00004173"/>
    </source>
</evidence>
<keyword evidence="5" id="KW-0819">tRNA processing</keyword>
<keyword evidence="3" id="KW-0808">Transferase</keyword>